<comment type="caution">
    <text evidence="4">The sequence shown here is derived from an EMBL/GenBank/DDBJ whole genome shotgun (WGS) entry which is preliminary data.</text>
</comment>
<sequence>SWDQDASMRRAYSCPTCRKTFNQRPDLGKNTVLAEIVEGMKREVPAGPGDVKCDFCKERTLKAIKSCLVCLASYCQTHIQPHYESEAFKNHKL</sequence>
<evidence type="ECO:0000256" key="2">
    <source>
        <dbReference type="ARBA" id="ARBA00022771"/>
    </source>
</evidence>
<evidence type="ECO:0000256" key="1">
    <source>
        <dbReference type="ARBA" id="ARBA00022723"/>
    </source>
</evidence>
<reference evidence="4 5" key="1">
    <citation type="submission" date="2024-05" db="EMBL/GenBank/DDBJ databases">
        <title>Genome sequencing and assembly of Indian major carp, Cirrhinus mrigala (Hamilton, 1822).</title>
        <authorList>
            <person name="Mohindra V."/>
            <person name="Chowdhury L.M."/>
            <person name="Lal K."/>
            <person name="Jena J.K."/>
        </authorList>
    </citation>
    <scope>NUCLEOTIDE SEQUENCE [LARGE SCALE GENOMIC DNA]</scope>
    <source>
        <strain evidence="4">CM1030</strain>
        <tissue evidence="4">Blood</tissue>
    </source>
</reference>
<evidence type="ECO:0000313" key="5">
    <source>
        <dbReference type="Proteomes" id="UP001529510"/>
    </source>
</evidence>
<evidence type="ECO:0000256" key="3">
    <source>
        <dbReference type="ARBA" id="ARBA00022833"/>
    </source>
</evidence>
<name>A0ABD0PZD7_CIRMR</name>
<keyword evidence="5" id="KW-1185">Reference proteome</keyword>
<dbReference type="EMBL" id="JAMKFB020000013">
    <property type="protein sequence ID" value="KAL0178803.1"/>
    <property type="molecule type" value="Genomic_DNA"/>
</dbReference>
<dbReference type="PANTHER" id="PTHR25465:SF75">
    <property type="entry name" value="E3 UBIQUITIN_ISG15 LIGASE TRIM25-RELATED"/>
    <property type="match status" value="1"/>
</dbReference>
<feature type="non-terminal residue" evidence="4">
    <location>
        <position position="1"/>
    </location>
</feature>
<protein>
    <submittedName>
        <fullName evidence="4">Uncharacterized protein</fullName>
    </submittedName>
</protein>
<evidence type="ECO:0000313" key="4">
    <source>
        <dbReference type="EMBL" id="KAL0178803.1"/>
    </source>
</evidence>
<dbReference type="PANTHER" id="PTHR25465">
    <property type="entry name" value="B-BOX DOMAIN CONTAINING"/>
    <property type="match status" value="1"/>
</dbReference>
<accession>A0ABD0PZD7</accession>
<keyword evidence="3" id="KW-0862">Zinc</keyword>
<gene>
    <name evidence="4" type="ORF">M9458_027697</name>
</gene>
<dbReference type="GO" id="GO:0008270">
    <property type="term" value="F:zinc ion binding"/>
    <property type="evidence" value="ECO:0007669"/>
    <property type="project" value="UniProtKB-KW"/>
</dbReference>
<keyword evidence="2" id="KW-0863">Zinc-finger</keyword>
<dbReference type="Gene3D" id="4.10.830.40">
    <property type="match status" value="1"/>
</dbReference>
<feature type="non-terminal residue" evidence="4">
    <location>
        <position position="93"/>
    </location>
</feature>
<proteinExistence type="predicted"/>
<dbReference type="Proteomes" id="UP001529510">
    <property type="component" value="Unassembled WGS sequence"/>
</dbReference>
<dbReference type="AlphaFoldDB" id="A0ABD0PZD7"/>
<keyword evidence="1" id="KW-0479">Metal-binding</keyword>
<organism evidence="4 5">
    <name type="scientific">Cirrhinus mrigala</name>
    <name type="common">Mrigala</name>
    <dbReference type="NCBI Taxonomy" id="683832"/>
    <lineage>
        <taxon>Eukaryota</taxon>
        <taxon>Metazoa</taxon>
        <taxon>Chordata</taxon>
        <taxon>Craniata</taxon>
        <taxon>Vertebrata</taxon>
        <taxon>Euteleostomi</taxon>
        <taxon>Actinopterygii</taxon>
        <taxon>Neopterygii</taxon>
        <taxon>Teleostei</taxon>
        <taxon>Ostariophysi</taxon>
        <taxon>Cypriniformes</taxon>
        <taxon>Cyprinidae</taxon>
        <taxon>Labeoninae</taxon>
        <taxon>Labeonini</taxon>
        <taxon>Cirrhinus</taxon>
    </lineage>
</organism>
<dbReference type="InterPro" id="IPR051051">
    <property type="entry name" value="E3_ubiq-ligase_TRIM/RNF"/>
</dbReference>